<accession>A0A7U6M105</accession>
<dbReference type="Proteomes" id="UP000464661">
    <property type="component" value="Chromosome"/>
</dbReference>
<dbReference type="RefSeq" id="WP_141099588.1">
    <property type="nucleotide sequence ID" value="NZ_AP022324.1"/>
</dbReference>
<organism evidence="1 2">
    <name type="scientific">Pseudomonas putida</name>
    <name type="common">Arthrobacter siderocapsulatus</name>
    <dbReference type="NCBI Taxonomy" id="303"/>
    <lineage>
        <taxon>Bacteria</taxon>
        <taxon>Pseudomonadati</taxon>
        <taxon>Pseudomonadota</taxon>
        <taxon>Gammaproteobacteria</taxon>
        <taxon>Pseudomonadales</taxon>
        <taxon>Pseudomonadaceae</taxon>
        <taxon>Pseudomonas</taxon>
    </lineage>
</organism>
<evidence type="ECO:0000313" key="2">
    <source>
        <dbReference type="Proteomes" id="UP000464661"/>
    </source>
</evidence>
<name>A0A7U6M105_PSEPU</name>
<reference evidence="1 2" key="1">
    <citation type="submission" date="2020-01" db="EMBL/GenBank/DDBJ databases">
        <title>Complete Genome Sequence of Pseudomonas putida Strain TS312, Harboring the HdtS type N-acyl-homoserine Lactone Synthase, Isolated from a Paper Mill.</title>
        <authorList>
            <person name="Hosoe A."/>
            <person name="Suenaga T."/>
            <person name="Sugi T."/>
            <person name="Izumi T."/>
            <person name="Nagai N."/>
            <person name="Terada A."/>
        </authorList>
    </citation>
    <scope>NUCLEOTIDE SEQUENCE [LARGE SCALE GENOMIC DNA]</scope>
    <source>
        <strain evidence="1 2">TS312</strain>
    </source>
</reference>
<proteinExistence type="predicted"/>
<gene>
    <name evidence="1" type="ORF">PPTS312_19030</name>
</gene>
<dbReference type="AlphaFoldDB" id="A0A7U6M105"/>
<sequence>MTMSRQHSPSATGTITVYEKVGNEGGGDSKALIVEGAGSDKRQVLEMGDFSARKIHMINIPSATTIELQSKAMEGGTPKWWIKLKTTHAPSDLDQHDIDQYVNRNGKGSFIPTALGILVVDKSENPATRDSLGKIIVQTSAGRRPTTE</sequence>
<dbReference type="EMBL" id="AP022324">
    <property type="protein sequence ID" value="BBU43988.1"/>
    <property type="molecule type" value="Genomic_DNA"/>
</dbReference>
<protein>
    <submittedName>
        <fullName evidence="1">Uncharacterized protein</fullName>
    </submittedName>
</protein>
<evidence type="ECO:0000313" key="1">
    <source>
        <dbReference type="EMBL" id="BBU43988.1"/>
    </source>
</evidence>